<gene>
    <name evidence="1" type="ORF">J0A65_20475</name>
</gene>
<dbReference type="Proteomes" id="UP000663992">
    <property type="component" value="Unassembled WGS sequence"/>
</dbReference>
<evidence type="ECO:0000313" key="2">
    <source>
        <dbReference type="Proteomes" id="UP000663992"/>
    </source>
</evidence>
<comment type="caution">
    <text evidence="1">The sequence shown here is derived from an EMBL/GenBank/DDBJ whole genome shotgun (WGS) entry which is preliminary data.</text>
</comment>
<sequence length="211" mass="23753">MMPSNVFSTDQVRGRYIGARGLGITATQDYHDGGIALNDASQGLQYQRWRVRLFDAGEANSRAMLSSPNTPEFELYAVPYMTEVSLSFDQNMRPALAYVIPAGSRLWWYDSVVSGMVVTSVDGQTPRIAMDDGRFLATEGYQRNDIILGYKRSGALYYRQQRDRFLIERDPTASIPEPQRTQQRALIAASGGLIKIGLSRQLRLQFMLDIL</sequence>
<accession>A0ABS3CYP6</accession>
<dbReference type="RefSeq" id="WP_206596200.1">
    <property type="nucleotide sequence ID" value="NZ_JAFKCS010000040.1"/>
</dbReference>
<name>A0ABS3CYP6_9ALTE</name>
<reference evidence="1 2" key="1">
    <citation type="submission" date="2021-03" db="EMBL/GenBank/DDBJ databases">
        <title>novel species isolated from a fishpond in China.</title>
        <authorList>
            <person name="Lu H."/>
            <person name="Cai Z."/>
        </authorList>
    </citation>
    <scope>NUCLEOTIDE SEQUENCE [LARGE SCALE GENOMIC DNA]</scope>
    <source>
        <strain evidence="1 2">Y57</strain>
    </source>
</reference>
<keyword evidence="2" id="KW-1185">Reference proteome</keyword>
<proteinExistence type="predicted"/>
<evidence type="ECO:0000313" key="1">
    <source>
        <dbReference type="EMBL" id="MBN7822253.1"/>
    </source>
</evidence>
<protein>
    <submittedName>
        <fullName evidence="1">Uncharacterized protein</fullName>
    </submittedName>
</protein>
<organism evidence="1 2">
    <name type="scientific">Bowmanella yangjiangensis</name>
    <dbReference type="NCBI Taxonomy" id="2811230"/>
    <lineage>
        <taxon>Bacteria</taxon>
        <taxon>Pseudomonadati</taxon>
        <taxon>Pseudomonadota</taxon>
        <taxon>Gammaproteobacteria</taxon>
        <taxon>Alteromonadales</taxon>
        <taxon>Alteromonadaceae</taxon>
        <taxon>Bowmanella</taxon>
    </lineage>
</organism>
<dbReference type="EMBL" id="JAFKCS010000040">
    <property type="protein sequence ID" value="MBN7822253.1"/>
    <property type="molecule type" value="Genomic_DNA"/>
</dbReference>